<evidence type="ECO:0000313" key="1">
    <source>
        <dbReference type="EMBL" id="MBF4500477.1"/>
    </source>
</evidence>
<dbReference type="EMBL" id="JADKPV010000001">
    <property type="protein sequence ID" value="MBF4500477.1"/>
    <property type="molecule type" value="Genomic_DNA"/>
</dbReference>
<protein>
    <submittedName>
        <fullName evidence="1">Uncharacterized protein</fullName>
    </submittedName>
</protein>
<comment type="caution">
    <text evidence="1">The sequence shown here is derived from an EMBL/GenBank/DDBJ whole genome shotgun (WGS) entry which is preliminary data.</text>
</comment>
<evidence type="ECO:0000313" key="2">
    <source>
        <dbReference type="Proteomes" id="UP000622653"/>
    </source>
</evidence>
<accession>A0A8J7G2U4</accession>
<reference evidence="1" key="1">
    <citation type="submission" date="2020-11" db="EMBL/GenBank/DDBJ databases">
        <title>Multidrug resistant novel bacterium Savagea serpentis sp. nov., isolated from the scats of a vine snake (Ahaetulla nasuta).</title>
        <authorList>
            <person name="Venkata Ramana V."/>
            <person name="Vikas Patil S."/>
            <person name="Yogita Lugani V."/>
        </authorList>
    </citation>
    <scope>NUCLEOTIDE SEQUENCE</scope>
    <source>
        <strain evidence="1">SN6</strain>
    </source>
</reference>
<sequence>MKRLLILMSTVFIIMFGCEQQTANKDEHQAKHVKESEQVNDFQVSITHDDELNVYAIITYVGDANEIDIYHGGSIFYFNIHQEDGDFEYVGAMNQPLLTTTLIRNEPHQVAFNHLKELHLKKGIYRIKAIADISLDPDDVVGTTIQIPVSKIIEIK</sequence>
<dbReference type="RefSeq" id="WP_194561916.1">
    <property type="nucleotide sequence ID" value="NZ_JADKPV010000001.1"/>
</dbReference>
<proteinExistence type="predicted"/>
<organism evidence="1 2">
    <name type="scientific">Savagea serpentis</name>
    <dbReference type="NCBI Taxonomy" id="2785297"/>
    <lineage>
        <taxon>Bacteria</taxon>
        <taxon>Bacillati</taxon>
        <taxon>Bacillota</taxon>
        <taxon>Bacilli</taxon>
        <taxon>Bacillales</taxon>
        <taxon>Caryophanaceae</taxon>
        <taxon>Savagea</taxon>
    </lineage>
</organism>
<dbReference type="PROSITE" id="PS51257">
    <property type="entry name" value="PROKAR_LIPOPROTEIN"/>
    <property type="match status" value="1"/>
</dbReference>
<gene>
    <name evidence="1" type="ORF">IRY55_03790</name>
</gene>
<dbReference type="Proteomes" id="UP000622653">
    <property type="component" value="Unassembled WGS sequence"/>
</dbReference>
<name>A0A8J7G2U4_9BACL</name>
<dbReference type="AlphaFoldDB" id="A0A8J7G2U4"/>
<keyword evidence="2" id="KW-1185">Reference proteome</keyword>